<proteinExistence type="predicted"/>
<evidence type="ECO:0000313" key="2">
    <source>
        <dbReference type="Proteomes" id="UP000215005"/>
    </source>
</evidence>
<name>A0A223SBD1_9ACTN</name>
<dbReference type="InterPro" id="IPR054206">
    <property type="entry name" value="DUF6912"/>
</dbReference>
<dbReference type="RefSeq" id="WP_017618725.1">
    <property type="nucleotide sequence ID" value="NZ_ANBG01000184.1"/>
</dbReference>
<accession>A0A223SBD1</accession>
<dbReference type="AlphaFoldDB" id="A0A223SBD1"/>
<dbReference type="KEGG" id="ngv:CDO52_24025"/>
<reference evidence="1 2" key="1">
    <citation type="submission" date="2017-08" db="EMBL/GenBank/DDBJ databases">
        <title>The complete genome sequence of Nocardiopsis gilva YIM 90087.</title>
        <authorList>
            <person name="Yin M."/>
            <person name="Tang S."/>
        </authorList>
    </citation>
    <scope>NUCLEOTIDE SEQUENCE [LARGE SCALE GENOMIC DNA]</scope>
    <source>
        <strain evidence="1 2">YIM 90087</strain>
    </source>
</reference>
<evidence type="ECO:0000313" key="1">
    <source>
        <dbReference type="EMBL" id="ASU85457.1"/>
    </source>
</evidence>
<gene>
    <name evidence="1" type="ORF">CDO52_24025</name>
</gene>
<protein>
    <submittedName>
        <fullName evidence="1">Uncharacterized protein</fullName>
    </submittedName>
</protein>
<dbReference type="OrthoDB" id="3214389at2"/>
<organism evidence="1 2">
    <name type="scientific">Nocardiopsis gilva YIM 90087</name>
    <dbReference type="NCBI Taxonomy" id="1235441"/>
    <lineage>
        <taxon>Bacteria</taxon>
        <taxon>Bacillati</taxon>
        <taxon>Actinomycetota</taxon>
        <taxon>Actinomycetes</taxon>
        <taxon>Streptosporangiales</taxon>
        <taxon>Nocardiopsidaceae</taxon>
        <taxon>Nocardiopsis</taxon>
    </lineage>
</organism>
<keyword evidence="2" id="KW-1185">Reference proteome</keyword>
<dbReference type="Pfam" id="PF21853">
    <property type="entry name" value="DUF6912"/>
    <property type="match status" value="1"/>
</dbReference>
<dbReference type="EMBL" id="CP022753">
    <property type="protein sequence ID" value="ASU85457.1"/>
    <property type="molecule type" value="Genomic_DNA"/>
</dbReference>
<dbReference type="Proteomes" id="UP000215005">
    <property type="component" value="Chromosome"/>
</dbReference>
<sequence length="151" mass="16216">MRIYLPSTLPALATVLSDGEVRGDPITAFAVTPELTESTPGDSEELEYEALYAAADASLRLLAADPEAPRRRVVLAADIPDKLIGPAPDATHPAEVTLTGTVPLKRVASAHVDDEDAADDIARSAAEPDVGHEDEHELMWYATQELKYLVE</sequence>